<organism evidence="1 2">
    <name type="scientific">Rhizophagus irregularis</name>
    <dbReference type="NCBI Taxonomy" id="588596"/>
    <lineage>
        <taxon>Eukaryota</taxon>
        <taxon>Fungi</taxon>
        <taxon>Fungi incertae sedis</taxon>
        <taxon>Mucoromycota</taxon>
        <taxon>Glomeromycotina</taxon>
        <taxon>Glomeromycetes</taxon>
        <taxon>Glomerales</taxon>
        <taxon>Glomeraceae</taxon>
        <taxon>Rhizophagus</taxon>
    </lineage>
</organism>
<evidence type="ECO:0000313" key="1">
    <source>
        <dbReference type="EMBL" id="PKY55476.1"/>
    </source>
</evidence>
<dbReference type="EMBL" id="LLXI01001866">
    <property type="protein sequence ID" value="PKY55476.1"/>
    <property type="molecule type" value="Genomic_DNA"/>
</dbReference>
<protein>
    <submittedName>
        <fullName evidence="1">Uncharacterized protein</fullName>
    </submittedName>
</protein>
<name>A0A2I1H9B8_9GLOM</name>
<dbReference type="AlphaFoldDB" id="A0A2I1H9B8"/>
<keyword evidence="2" id="KW-1185">Reference proteome</keyword>
<proteinExistence type="predicted"/>
<dbReference type="VEuPathDB" id="FungiDB:FUN_022560"/>
<reference evidence="1 2" key="1">
    <citation type="submission" date="2015-10" db="EMBL/GenBank/DDBJ databases">
        <title>Genome analyses suggest a sexual origin of heterokaryosis in a supposedly ancient asexual fungus.</title>
        <authorList>
            <person name="Ropars J."/>
            <person name="Sedzielewska K."/>
            <person name="Noel J."/>
            <person name="Charron P."/>
            <person name="Farinelli L."/>
            <person name="Marton T."/>
            <person name="Kruger M."/>
            <person name="Pelin A."/>
            <person name="Brachmann A."/>
            <person name="Corradi N."/>
        </authorList>
    </citation>
    <scope>NUCLEOTIDE SEQUENCE [LARGE SCALE GENOMIC DNA]</scope>
    <source>
        <strain evidence="1 2">A4</strain>
    </source>
</reference>
<accession>A0A2I1H9B8</accession>
<comment type="caution">
    <text evidence="1">The sequence shown here is derived from an EMBL/GenBank/DDBJ whole genome shotgun (WGS) entry which is preliminary data.</text>
</comment>
<gene>
    <name evidence="1" type="ORF">RhiirA4_504360</name>
</gene>
<dbReference type="Proteomes" id="UP000234323">
    <property type="component" value="Unassembled WGS sequence"/>
</dbReference>
<evidence type="ECO:0000313" key="2">
    <source>
        <dbReference type="Proteomes" id="UP000234323"/>
    </source>
</evidence>
<sequence length="236" mass="26847">MTKVIYQDQREGHLPKLNATDFVKFIESRDSKLHEFFDILFKAMNPKGKSQKTQESLRQKVMVLCYQMAGLRNKQVSSTKSAIRLFLVESGTSTHCVNTVAKMGFNTTYQTAFNKLDKIENAHQSGVQAYIQKFSNNLLIACVDDYHNIHGTQIPSTNSTSQIAHMATILFNTTQTLLIPYYSNNDSSVHNPHGVDAFILRKICKEQFMINLAKNYNSIKSIWNLEIDGNTDLMKP</sequence>